<keyword evidence="3" id="KW-1185">Reference proteome</keyword>
<organism evidence="2 3">
    <name type="scientific">Ambrosiozyma monospora</name>
    <name type="common">Yeast</name>
    <name type="synonym">Endomycopsis monosporus</name>
    <dbReference type="NCBI Taxonomy" id="43982"/>
    <lineage>
        <taxon>Eukaryota</taxon>
        <taxon>Fungi</taxon>
        <taxon>Dikarya</taxon>
        <taxon>Ascomycota</taxon>
        <taxon>Saccharomycotina</taxon>
        <taxon>Pichiomycetes</taxon>
        <taxon>Pichiales</taxon>
        <taxon>Pichiaceae</taxon>
        <taxon>Ambrosiozyma</taxon>
    </lineage>
</organism>
<evidence type="ECO:0000256" key="1">
    <source>
        <dbReference type="SAM" id="Phobius"/>
    </source>
</evidence>
<comment type="caution">
    <text evidence="2">The sequence shown here is derived from an EMBL/GenBank/DDBJ whole genome shotgun (WGS) entry which is preliminary data.</text>
</comment>
<dbReference type="AlphaFoldDB" id="A0A9W7DM92"/>
<dbReference type="EMBL" id="BSXU01003880">
    <property type="protein sequence ID" value="GMG40520.1"/>
    <property type="molecule type" value="Genomic_DNA"/>
</dbReference>
<reference evidence="2" key="1">
    <citation type="submission" date="2023-04" db="EMBL/GenBank/DDBJ databases">
        <title>Ambrosiozyma monospora NBRC 1965.</title>
        <authorList>
            <person name="Ichikawa N."/>
            <person name="Sato H."/>
            <person name="Tonouchi N."/>
        </authorList>
    </citation>
    <scope>NUCLEOTIDE SEQUENCE</scope>
    <source>
        <strain evidence="2">NBRC 1965</strain>
    </source>
</reference>
<evidence type="ECO:0000313" key="2">
    <source>
        <dbReference type="EMBL" id="GMG40520.1"/>
    </source>
</evidence>
<proteinExistence type="predicted"/>
<protein>
    <submittedName>
        <fullName evidence="2">Unnamed protein product</fullName>
    </submittedName>
</protein>
<keyword evidence="1" id="KW-0812">Transmembrane</keyword>
<keyword evidence="1" id="KW-1133">Transmembrane helix</keyword>
<sequence length="192" mass="22072">MSLSKNCVQRRIIGACVFEMFIFDPMSMFGLSLTKSTPKFVNTLIDMKPRRLFAKHWQPFYTSIKMLDHPISPKLVKMSCSANVAISVNENFEVFSKLEEIYISRVGKNFNLASIRSILQSSMINRVDIIPSGNFFKFSAEPDSQKMLKIFELKIQLKACHVDRLETLKLVKKIASIYNCSRSYTSRLSCTF</sequence>
<dbReference type="Proteomes" id="UP001165063">
    <property type="component" value="Unassembled WGS sequence"/>
</dbReference>
<feature type="transmembrane region" description="Helical" evidence="1">
    <location>
        <begin position="12"/>
        <end position="33"/>
    </location>
</feature>
<gene>
    <name evidence="2" type="ORF">Amon01_000625900</name>
</gene>
<keyword evidence="1" id="KW-0472">Membrane</keyword>
<accession>A0A9W7DM92</accession>
<evidence type="ECO:0000313" key="3">
    <source>
        <dbReference type="Proteomes" id="UP001165063"/>
    </source>
</evidence>
<name>A0A9W7DM92_AMBMO</name>